<dbReference type="GeneID" id="31020092"/>
<gene>
    <name evidence="5" type="ORF">BKCO1_9000182</name>
</gene>
<evidence type="ECO:0000259" key="4">
    <source>
        <dbReference type="Pfam" id="PF00501"/>
    </source>
</evidence>
<dbReference type="Gene3D" id="3.40.50.12780">
    <property type="entry name" value="N-terminal domain of ligase-like"/>
    <property type="match status" value="1"/>
</dbReference>
<dbReference type="Proteomes" id="UP000183809">
    <property type="component" value="Unassembled WGS sequence"/>
</dbReference>
<keyword evidence="2" id="KW-0597">Phosphoprotein</keyword>
<dbReference type="GO" id="GO:0043041">
    <property type="term" value="P:amino acid activation for nonribosomal peptide biosynthetic process"/>
    <property type="evidence" value="ECO:0007669"/>
    <property type="project" value="TreeGrafter"/>
</dbReference>
<dbReference type="SUPFAM" id="SSF56801">
    <property type="entry name" value="Acetyl-CoA synthetase-like"/>
    <property type="match status" value="1"/>
</dbReference>
<dbReference type="PANTHER" id="PTHR45527:SF12">
    <property type="entry name" value="NONRIBOSOMAL PEPTIDE SYNTHETASE IVOA"/>
    <property type="match status" value="1"/>
</dbReference>
<dbReference type="AlphaFoldDB" id="A0A1J9SB91"/>
<keyword evidence="6" id="KW-1185">Reference proteome</keyword>
<evidence type="ECO:0000313" key="5">
    <source>
        <dbReference type="EMBL" id="OJD36853.1"/>
    </source>
</evidence>
<dbReference type="STRING" id="236234.A0A1J9SB91"/>
<dbReference type="InterPro" id="IPR020845">
    <property type="entry name" value="AMP-binding_CS"/>
</dbReference>
<evidence type="ECO:0000256" key="3">
    <source>
        <dbReference type="SAM" id="MobiDB-lite"/>
    </source>
</evidence>
<dbReference type="SUPFAM" id="SSF52777">
    <property type="entry name" value="CoA-dependent acyltransferases"/>
    <property type="match status" value="1"/>
</dbReference>
<dbReference type="InterPro" id="IPR042099">
    <property type="entry name" value="ANL_N_sf"/>
</dbReference>
<reference evidence="5 6" key="1">
    <citation type="submission" date="2016-10" db="EMBL/GenBank/DDBJ databases">
        <title>Proteomics and genomics reveal pathogen-plant mechanisms compatible with a hemibiotrophic lifestyle of Diplodia corticola.</title>
        <authorList>
            <person name="Fernandes I."/>
            <person name="De Jonge R."/>
            <person name="Van De Peer Y."/>
            <person name="Devreese B."/>
            <person name="Alves A."/>
            <person name="Esteves A.C."/>
        </authorList>
    </citation>
    <scope>NUCLEOTIDE SEQUENCE [LARGE SCALE GENOMIC DNA]</scope>
    <source>
        <strain evidence="5 6">CBS 112549</strain>
    </source>
</reference>
<comment type="caution">
    <text evidence="5">The sequence shown here is derived from an EMBL/GenBank/DDBJ whole genome shotgun (WGS) entry which is preliminary data.</text>
</comment>
<dbReference type="EMBL" id="MNUE01000009">
    <property type="protein sequence ID" value="OJD36853.1"/>
    <property type="molecule type" value="Genomic_DNA"/>
</dbReference>
<protein>
    <submittedName>
        <fullName evidence="5">Nonribosomal peptide</fullName>
    </submittedName>
</protein>
<proteinExistence type="predicted"/>
<evidence type="ECO:0000256" key="1">
    <source>
        <dbReference type="ARBA" id="ARBA00022450"/>
    </source>
</evidence>
<feature type="region of interest" description="Disordered" evidence="3">
    <location>
        <begin position="1"/>
        <end position="28"/>
    </location>
</feature>
<dbReference type="GO" id="GO:0044550">
    <property type="term" value="P:secondary metabolite biosynthetic process"/>
    <property type="evidence" value="ECO:0007669"/>
    <property type="project" value="TreeGrafter"/>
</dbReference>
<accession>A0A1J9SB91</accession>
<dbReference type="OrthoDB" id="416786at2759"/>
<dbReference type="CDD" id="cd05918">
    <property type="entry name" value="A_NRPS_SidN3_like"/>
    <property type="match status" value="1"/>
</dbReference>
<dbReference type="PANTHER" id="PTHR45527">
    <property type="entry name" value="NONRIBOSOMAL PEPTIDE SYNTHETASE"/>
    <property type="match status" value="1"/>
</dbReference>
<dbReference type="Pfam" id="PF00501">
    <property type="entry name" value="AMP-binding"/>
    <property type="match status" value="1"/>
</dbReference>
<dbReference type="InterPro" id="IPR045851">
    <property type="entry name" value="AMP-bd_C_sf"/>
</dbReference>
<evidence type="ECO:0000313" key="6">
    <source>
        <dbReference type="Proteomes" id="UP000183809"/>
    </source>
</evidence>
<dbReference type="Gene3D" id="3.30.559.30">
    <property type="entry name" value="Nonribosomal peptide synthetase, condensation domain"/>
    <property type="match status" value="1"/>
</dbReference>
<dbReference type="Gene3D" id="3.30.300.30">
    <property type="match status" value="1"/>
</dbReference>
<dbReference type="PROSITE" id="PS00455">
    <property type="entry name" value="AMP_BINDING"/>
    <property type="match status" value="1"/>
</dbReference>
<dbReference type="GO" id="GO:0005737">
    <property type="term" value="C:cytoplasm"/>
    <property type="evidence" value="ECO:0007669"/>
    <property type="project" value="TreeGrafter"/>
</dbReference>
<evidence type="ECO:0000256" key="2">
    <source>
        <dbReference type="ARBA" id="ARBA00022553"/>
    </source>
</evidence>
<sequence>MQAAALYSETEISASGNGPKRHSFNNAPAKRPFLEAGQDMAPKEFWQKYLLGCEETVFPQIPTTVKSVQRSEEVTYRASLNTSPTDTVSLIQTAWALLLGQYTESQDVVIATGTDLPGRPIEDPLIVPLRFKIRKEAAVRELSQQAEKFTCDLTASQELVDFCTCRLTDPFSNSLLLIQSAGQANGAPSRPIIPSNCALLLHCAVVGDEVHMSGMYDPHVVHREQTQRILNQLAHILHQLTDPGMRAGDVDFLSPQDRDDIARWNSGGGPPDTCIHTLIDHHVQTRPDAPAVCAHDGDFTFAELDAHATKLAHHLVALGIRPGAVVPTLFEKSKWTQVALLAILKAGAAFAMLDPAHPPSRNRQIATTVSARLALTSALHATTLGPAVPTTVALTASLLAHLPCPQTPIPPPAPSSPASILFTSGSTGRPKGAILPHAALAATGLSLARTTRLGPSTRVLQSASYAFGAAIVETVLALAAGATTCVPSDAARATDVAAYARAARVDWAFMVPSAARRVVAPADVPELRVLVTGGEVVAREVVARWGGAVELFGVYGSAEQSCITAIGGPLGRGGGEGVGLGMLKGCWAWIVGEEGGLVPVGAVGELVVEGKVVAEGYLGEVEKTKEAFPAGFAWRGGFKKHPDGRVRLYRTGDLVRYGPGGTIEFVGRRDGYVKLRGQRVELGEIEFQLKRIVETPLDLCVEVVVPKGASMDKAALVAFVSLGDGYEGEDDGVQVPKLCNRKRLATLLRDVE</sequence>
<feature type="domain" description="AMP-dependent synthetase/ligase" evidence="4">
    <location>
        <begin position="280"/>
        <end position="618"/>
    </location>
</feature>
<organism evidence="5 6">
    <name type="scientific">Diplodia corticola</name>
    <dbReference type="NCBI Taxonomy" id="236234"/>
    <lineage>
        <taxon>Eukaryota</taxon>
        <taxon>Fungi</taxon>
        <taxon>Dikarya</taxon>
        <taxon>Ascomycota</taxon>
        <taxon>Pezizomycotina</taxon>
        <taxon>Dothideomycetes</taxon>
        <taxon>Dothideomycetes incertae sedis</taxon>
        <taxon>Botryosphaeriales</taxon>
        <taxon>Botryosphaeriaceae</taxon>
        <taxon>Diplodia</taxon>
    </lineage>
</organism>
<dbReference type="InterPro" id="IPR000873">
    <property type="entry name" value="AMP-dep_synth/lig_dom"/>
</dbReference>
<dbReference type="GO" id="GO:0031177">
    <property type="term" value="F:phosphopantetheine binding"/>
    <property type="evidence" value="ECO:0007669"/>
    <property type="project" value="TreeGrafter"/>
</dbReference>
<keyword evidence="1" id="KW-0596">Phosphopantetheine</keyword>
<name>A0A1J9SB91_9PEZI</name>
<dbReference type="RefSeq" id="XP_020133113.1">
    <property type="nucleotide sequence ID" value="XM_020279828.1"/>
</dbReference>